<name>A0ACC2DC27_DIPCM</name>
<accession>A0ACC2DC27</accession>
<sequence>MHICSALLAGSIRKGNNSTGAKTGPRTKTSSRSSTVNSTSNIGTFHKGLQNFHETGGVFNEAEGIDIVQNGGVTLPHEISVQENCERGGTGLPSMSNGLSPCPSGNFASMSAGLSVSMDSGSPGSPSRGSDIGMLSPEPNAGKLQQTGGLVDESGSPSLTGRKKKRGHRSVTGEKGGKGLRHFSMKVCEKVESKGRTTYNEVADELVAEFTNPNSILVSPDQQQYDEKNIRRRVYDALNVIMAMDIISKEKKEIKWKGLPSTSFSDIEQLKAERIRLRSRIEKKKLYLQELQDQIIGIERLVHRNESVFNSTGNHPAGGVALPFILVQTRPQATVEVEISEDMQVVHFDFNSTPFELHDDAYVLKAMRFCDRSHRDASDVVEWEDTEHFDPAVDEKSPLASVILQQRSHSPHPLNPGSIAPCSISGTTNKVPMSPPIPGILKARVKHETLM</sequence>
<dbReference type="Proteomes" id="UP001162992">
    <property type="component" value="Chromosome 6"/>
</dbReference>
<organism evidence="1 2">
    <name type="scientific">Diphasiastrum complanatum</name>
    <name type="common">Issler's clubmoss</name>
    <name type="synonym">Lycopodium complanatum</name>
    <dbReference type="NCBI Taxonomy" id="34168"/>
    <lineage>
        <taxon>Eukaryota</taxon>
        <taxon>Viridiplantae</taxon>
        <taxon>Streptophyta</taxon>
        <taxon>Embryophyta</taxon>
        <taxon>Tracheophyta</taxon>
        <taxon>Lycopodiopsida</taxon>
        <taxon>Lycopodiales</taxon>
        <taxon>Lycopodiaceae</taxon>
        <taxon>Lycopodioideae</taxon>
        <taxon>Diphasiastrum</taxon>
    </lineage>
</organism>
<protein>
    <submittedName>
        <fullName evidence="1">Uncharacterized protein</fullName>
    </submittedName>
</protein>
<comment type="caution">
    <text evidence="1">The sequence shown here is derived from an EMBL/GenBank/DDBJ whole genome shotgun (WGS) entry which is preliminary data.</text>
</comment>
<gene>
    <name evidence="1" type="ORF">O6H91_06G027800</name>
</gene>
<proteinExistence type="predicted"/>
<keyword evidence="2" id="KW-1185">Reference proteome</keyword>
<dbReference type="EMBL" id="CM055097">
    <property type="protein sequence ID" value="KAJ7551768.1"/>
    <property type="molecule type" value="Genomic_DNA"/>
</dbReference>
<reference evidence="2" key="1">
    <citation type="journal article" date="2024" name="Proc. Natl. Acad. Sci. U.S.A.">
        <title>Extraordinary preservation of gene collinearity over three hundred million years revealed in homosporous lycophytes.</title>
        <authorList>
            <person name="Li C."/>
            <person name="Wickell D."/>
            <person name="Kuo L.Y."/>
            <person name="Chen X."/>
            <person name="Nie B."/>
            <person name="Liao X."/>
            <person name="Peng D."/>
            <person name="Ji J."/>
            <person name="Jenkins J."/>
            <person name="Williams M."/>
            <person name="Shu S."/>
            <person name="Plott C."/>
            <person name="Barry K."/>
            <person name="Rajasekar S."/>
            <person name="Grimwood J."/>
            <person name="Han X."/>
            <person name="Sun S."/>
            <person name="Hou Z."/>
            <person name="He W."/>
            <person name="Dai G."/>
            <person name="Sun C."/>
            <person name="Schmutz J."/>
            <person name="Leebens-Mack J.H."/>
            <person name="Li F.W."/>
            <person name="Wang L."/>
        </authorList>
    </citation>
    <scope>NUCLEOTIDE SEQUENCE [LARGE SCALE GENOMIC DNA]</scope>
    <source>
        <strain evidence="2">cv. PW_Plant_1</strain>
    </source>
</reference>
<evidence type="ECO:0000313" key="1">
    <source>
        <dbReference type="EMBL" id="KAJ7551768.1"/>
    </source>
</evidence>
<evidence type="ECO:0000313" key="2">
    <source>
        <dbReference type="Proteomes" id="UP001162992"/>
    </source>
</evidence>